<dbReference type="GO" id="GO:0005886">
    <property type="term" value="C:plasma membrane"/>
    <property type="evidence" value="ECO:0007669"/>
    <property type="project" value="InterPro"/>
</dbReference>
<evidence type="ECO:0000256" key="6">
    <source>
        <dbReference type="SAM" id="Phobius"/>
    </source>
</evidence>
<feature type="transmembrane region" description="Helical" evidence="6">
    <location>
        <begin position="12"/>
        <end position="31"/>
    </location>
</feature>
<reference evidence="8 9" key="1">
    <citation type="submission" date="2011-01" db="EMBL/GenBank/DDBJ databases">
        <authorList>
            <person name="Weinstock G."/>
            <person name="Sodergren E."/>
            <person name="Clifton S."/>
            <person name="Fulton L."/>
            <person name="Fulton B."/>
            <person name="Courtney L."/>
            <person name="Fronick C."/>
            <person name="Harrison M."/>
            <person name="Strong C."/>
            <person name="Farmer C."/>
            <person name="Delahaunty K."/>
            <person name="Markovic C."/>
            <person name="Hall O."/>
            <person name="Minx P."/>
            <person name="Tomlinson C."/>
            <person name="Mitreva M."/>
            <person name="Hou S."/>
            <person name="Chen J."/>
            <person name="Wollam A."/>
            <person name="Pepin K.H."/>
            <person name="Johnson M."/>
            <person name="Bhonagiri V."/>
            <person name="Zhang X."/>
            <person name="Suruliraj S."/>
            <person name="Warren W."/>
            <person name="Chinwalla A."/>
            <person name="Mardis E.R."/>
            <person name="Wilson R.K."/>
        </authorList>
    </citation>
    <scope>NUCLEOTIDE SEQUENCE [LARGE SCALE GENOMIC DNA]</scope>
    <source>
        <strain evidence="9">DSM 22608 / JCM 16073 / KCTC 15190 / YIT 12066</strain>
    </source>
</reference>
<dbReference type="InterPro" id="IPR010209">
    <property type="entry name" value="Ion_transpt_RnfG/RsxG"/>
</dbReference>
<dbReference type="SMART" id="SM00900">
    <property type="entry name" value="FMN_bind"/>
    <property type="match status" value="1"/>
</dbReference>
<dbReference type="EMBL" id="AEVO01000150">
    <property type="protein sequence ID" value="EFY06131.1"/>
    <property type="molecule type" value="Genomic_DNA"/>
</dbReference>
<dbReference type="GO" id="GO:0010181">
    <property type="term" value="F:FMN binding"/>
    <property type="evidence" value="ECO:0007669"/>
    <property type="project" value="InterPro"/>
</dbReference>
<comment type="caution">
    <text evidence="8">The sequence shown here is derived from an EMBL/GenBank/DDBJ whole genome shotgun (WGS) entry which is preliminary data.</text>
</comment>
<evidence type="ECO:0000256" key="4">
    <source>
        <dbReference type="ARBA" id="ARBA00022643"/>
    </source>
</evidence>
<keyword evidence="5" id="KW-0249">Electron transport</keyword>
<name>E8LMV5_SUCHY</name>
<keyword evidence="1" id="KW-0813">Transport</keyword>
<protein>
    <submittedName>
        <fullName evidence="8">Electron transport complex, RnfABCDGE type, G subunit</fullName>
    </submittedName>
</protein>
<evidence type="ECO:0000256" key="5">
    <source>
        <dbReference type="ARBA" id="ARBA00022982"/>
    </source>
</evidence>
<dbReference type="OrthoDB" id="9784165at2"/>
<dbReference type="AlphaFoldDB" id="E8LMV5"/>
<dbReference type="GO" id="GO:0022900">
    <property type="term" value="P:electron transport chain"/>
    <property type="evidence" value="ECO:0007669"/>
    <property type="project" value="InterPro"/>
</dbReference>
<sequence length="211" mass="23219">MIKSFSSPFTRAIAAGFTLAFIAALCVFFILHAQHNTSEKISANQNARMMQVINDLLPAETLTEDTITVCKLFSHKKIGKNMPFLTVTDKNNKPLGYIATFSTSRGYSNPLILIAGLTSDLKIYKVDIQASKETPGIGDKVDRNHGNFLDQFDNQNLESIHWEVKKFGGDFDYITGATVTSRAIVLASRDLLKAVNETDLSSLPLCKGALQ</sequence>
<keyword evidence="2" id="KW-0597">Phosphoprotein</keyword>
<keyword evidence="6" id="KW-0472">Membrane</keyword>
<proteinExistence type="predicted"/>
<gene>
    <name evidence="8" type="primary">rnfG</name>
    <name evidence="8" type="ORF">HMPREF9444_02103</name>
</gene>
<evidence type="ECO:0000256" key="1">
    <source>
        <dbReference type="ARBA" id="ARBA00022448"/>
    </source>
</evidence>
<evidence type="ECO:0000313" key="9">
    <source>
        <dbReference type="Proteomes" id="UP000018458"/>
    </source>
</evidence>
<accession>E8LMV5</accession>
<keyword evidence="4" id="KW-0288">FMN</keyword>
<dbReference type="PANTHER" id="PTHR36118:SF1">
    <property type="entry name" value="ION-TRANSLOCATING OXIDOREDUCTASE COMPLEX SUBUNIT G"/>
    <property type="match status" value="1"/>
</dbReference>
<dbReference type="eggNOG" id="COG4659">
    <property type="taxonomic scope" value="Bacteria"/>
</dbReference>
<dbReference type="GO" id="GO:0009055">
    <property type="term" value="F:electron transfer activity"/>
    <property type="evidence" value="ECO:0007669"/>
    <property type="project" value="InterPro"/>
</dbReference>
<dbReference type="PANTHER" id="PTHR36118">
    <property type="entry name" value="ION-TRANSLOCATING OXIDOREDUCTASE COMPLEX SUBUNIT G"/>
    <property type="match status" value="1"/>
</dbReference>
<organism evidence="8 9">
    <name type="scientific">Succinatimonas hippei (strain DSM 22608 / JCM 16073 / KCTC 15190 / YIT 12066)</name>
    <dbReference type="NCBI Taxonomy" id="762983"/>
    <lineage>
        <taxon>Bacteria</taxon>
        <taxon>Pseudomonadati</taxon>
        <taxon>Pseudomonadota</taxon>
        <taxon>Gammaproteobacteria</taxon>
        <taxon>Aeromonadales</taxon>
        <taxon>Succinivibrionaceae</taxon>
        <taxon>Succinatimonas</taxon>
    </lineage>
</organism>
<keyword evidence="3" id="KW-0285">Flavoprotein</keyword>
<keyword evidence="9" id="KW-1185">Reference proteome</keyword>
<dbReference type="NCBIfam" id="TIGR01947">
    <property type="entry name" value="rnfG"/>
    <property type="match status" value="1"/>
</dbReference>
<dbReference type="PIRSF" id="PIRSF006091">
    <property type="entry name" value="E_trnsport_RnfG"/>
    <property type="match status" value="1"/>
</dbReference>
<dbReference type="STRING" id="762983.HMPREF9444_02103"/>
<dbReference type="Proteomes" id="UP000018458">
    <property type="component" value="Unassembled WGS sequence"/>
</dbReference>
<dbReference type="InterPro" id="IPR007329">
    <property type="entry name" value="FMN-bd"/>
</dbReference>
<keyword evidence="6" id="KW-1133">Transmembrane helix</keyword>
<dbReference type="RefSeq" id="WP_009144243.1">
    <property type="nucleotide sequence ID" value="NZ_GL831071.1"/>
</dbReference>
<evidence type="ECO:0000313" key="8">
    <source>
        <dbReference type="EMBL" id="EFY06131.1"/>
    </source>
</evidence>
<dbReference type="Pfam" id="PF04205">
    <property type="entry name" value="FMN_bind"/>
    <property type="match status" value="1"/>
</dbReference>
<evidence type="ECO:0000256" key="2">
    <source>
        <dbReference type="ARBA" id="ARBA00022553"/>
    </source>
</evidence>
<keyword evidence="6" id="KW-0812">Transmembrane</keyword>
<evidence type="ECO:0000256" key="3">
    <source>
        <dbReference type="ARBA" id="ARBA00022630"/>
    </source>
</evidence>
<evidence type="ECO:0000259" key="7">
    <source>
        <dbReference type="SMART" id="SM00900"/>
    </source>
</evidence>
<feature type="domain" description="FMN-binding" evidence="7">
    <location>
        <begin position="106"/>
        <end position="195"/>
    </location>
</feature>
<dbReference type="HOGENOM" id="CLU_077882_1_1_6"/>